<proteinExistence type="predicted"/>
<dbReference type="KEGG" id="kra:Krad_4693"/>
<dbReference type="HOGENOM" id="CLU_2330013_0_0_11"/>
<geneLocation type="plasmid" evidence="1 2">
    <name>pKRAD01</name>
</geneLocation>
<organism evidence="1 2">
    <name type="scientific">Kineococcus radiotolerans (strain ATCC BAA-149 / DSM 14245 / SRS30216)</name>
    <dbReference type="NCBI Taxonomy" id="266940"/>
    <lineage>
        <taxon>Bacteria</taxon>
        <taxon>Bacillati</taxon>
        <taxon>Actinomycetota</taxon>
        <taxon>Actinomycetes</taxon>
        <taxon>Kineosporiales</taxon>
        <taxon>Kineosporiaceae</taxon>
        <taxon>Kineococcus</taxon>
    </lineage>
</organism>
<name>A6WH62_KINRD</name>
<dbReference type="Proteomes" id="UP000001116">
    <property type="component" value="Plasmid pKRAD01"/>
</dbReference>
<evidence type="ECO:0000313" key="1">
    <source>
        <dbReference type="EMBL" id="ABS06151.1"/>
    </source>
</evidence>
<protein>
    <submittedName>
        <fullName evidence="1">Uncharacterized protein</fullName>
    </submittedName>
</protein>
<sequence length="98" mass="10230">MSSAKDQYTVAQHSAYGVKGDTTFEAGLESQAVTAAEARKVEKAGGVLFPGYTEAEAFALKAQYPQGYDGLVPMAQGTFSSLHVGGLAVYVPVREVVG</sequence>
<evidence type="ECO:0000313" key="2">
    <source>
        <dbReference type="Proteomes" id="UP000001116"/>
    </source>
</evidence>
<dbReference type="EMBL" id="CP000751">
    <property type="protein sequence ID" value="ABS06151.1"/>
    <property type="molecule type" value="Genomic_DNA"/>
</dbReference>
<dbReference type="AlphaFoldDB" id="A6WH62"/>
<reference evidence="2" key="1">
    <citation type="journal article" date="2008" name="PLoS ONE">
        <title>Survival in nuclear waste, extreme resistance, and potential applications gleaned from the genome sequence of Kineococcus radiotolerans SRS30216.</title>
        <authorList>
            <person name="Bagwell C.E."/>
            <person name="Bhat S."/>
            <person name="Hawkins G.M."/>
            <person name="Smith B.W."/>
            <person name="Biswas T."/>
            <person name="Hoover T.R."/>
            <person name="Saunders E."/>
            <person name="Han C.S."/>
            <person name="Tsodikov O.V."/>
            <person name="Shimkets L.J."/>
        </authorList>
    </citation>
    <scope>NUCLEOTIDE SEQUENCE [LARGE SCALE GENOMIC DNA]</scope>
    <source>
        <strain evidence="2">ATCC BAA-149 / DSM 14245 / SRS30216</strain>
    </source>
</reference>
<keyword evidence="2" id="KW-1185">Reference proteome</keyword>
<gene>
    <name evidence="1" type="ordered locus">Krad_4693</name>
</gene>
<dbReference type="RefSeq" id="WP_012001871.1">
    <property type="nucleotide sequence ID" value="NC_009806.1"/>
</dbReference>
<accession>A6WH62</accession>
<keyword evidence="1" id="KW-0614">Plasmid</keyword>